<evidence type="ECO:0000313" key="2">
    <source>
        <dbReference type="EMBL" id="OOC09223.1"/>
    </source>
</evidence>
<protein>
    <submittedName>
        <fullName evidence="2">Metal-dependent hydrolase</fullName>
    </submittedName>
</protein>
<dbReference type="InterPro" id="IPR053136">
    <property type="entry name" value="UTP_pyrophosphatase-like"/>
</dbReference>
<dbReference type="Proteomes" id="UP000189177">
    <property type="component" value="Unassembled WGS sequence"/>
</dbReference>
<name>A0A1V2ZWM0_9GAMM</name>
<sequence>MGVYPPDGKVRVAAPAHLDDEAVRLAIVSRLGWIRRQQQAFARQVRESAREMVTGESHHFGGRRYRLDVVERSGNPRVRVVNNSTLELQVRPGADRAARQQTLDRWYRRQLKARIPELLAAWEPVVGVVVSDCRIKRMKTRWGSCNIEARRVWLNLELAKKPPGCLEYILVHEMVHLLERHHTERFRALMDQYMPDWRLRKDALNETPLAHEEWGY</sequence>
<keyword evidence="2" id="KW-0378">Hydrolase</keyword>
<dbReference type="InterPro" id="IPR002725">
    <property type="entry name" value="YgjP-like_metallopeptidase"/>
</dbReference>
<feature type="domain" description="YgjP-like metallopeptidase" evidence="1">
    <location>
        <begin position="5"/>
        <end position="206"/>
    </location>
</feature>
<dbReference type="PANTHER" id="PTHR30399:SF1">
    <property type="entry name" value="UTP PYROPHOSPHATASE"/>
    <property type="match status" value="1"/>
</dbReference>
<dbReference type="Gene3D" id="3.30.2010.10">
    <property type="entry name" value="Metalloproteases ('zincins'), catalytic domain"/>
    <property type="match status" value="1"/>
</dbReference>
<reference evidence="2 3" key="1">
    <citation type="submission" date="2017-02" db="EMBL/GenBank/DDBJ databases">
        <title>Genomic diversity within the haloalkaliphilic genus Thioalkalivibrio.</title>
        <authorList>
            <person name="Ahn A.-C."/>
            <person name="Meier-Kolthoff J."/>
            <person name="Overmars L."/>
            <person name="Richter M."/>
            <person name="Woyke T."/>
            <person name="Sorokin D.Y."/>
            <person name="Muyzer G."/>
        </authorList>
    </citation>
    <scope>NUCLEOTIDE SEQUENCE [LARGE SCALE GENOMIC DNA]</scope>
    <source>
        <strain evidence="2 3">HL17</strain>
    </source>
</reference>
<dbReference type="GO" id="GO:0016787">
    <property type="term" value="F:hydrolase activity"/>
    <property type="evidence" value="ECO:0007669"/>
    <property type="project" value="UniProtKB-KW"/>
</dbReference>
<dbReference type="EMBL" id="MUZR01000056">
    <property type="protein sequence ID" value="OOC09223.1"/>
    <property type="molecule type" value="Genomic_DNA"/>
</dbReference>
<evidence type="ECO:0000313" key="3">
    <source>
        <dbReference type="Proteomes" id="UP000189177"/>
    </source>
</evidence>
<gene>
    <name evidence="2" type="ORF">B1A74_12025</name>
</gene>
<dbReference type="Pfam" id="PF01863">
    <property type="entry name" value="YgjP-like"/>
    <property type="match status" value="1"/>
</dbReference>
<evidence type="ECO:0000259" key="1">
    <source>
        <dbReference type="Pfam" id="PF01863"/>
    </source>
</evidence>
<organism evidence="2 3">
    <name type="scientific">Thioalkalivibrio halophilus</name>
    <dbReference type="NCBI Taxonomy" id="252474"/>
    <lineage>
        <taxon>Bacteria</taxon>
        <taxon>Pseudomonadati</taxon>
        <taxon>Pseudomonadota</taxon>
        <taxon>Gammaproteobacteria</taxon>
        <taxon>Chromatiales</taxon>
        <taxon>Ectothiorhodospiraceae</taxon>
        <taxon>Thioalkalivibrio</taxon>
    </lineage>
</organism>
<dbReference type="AlphaFoldDB" id="A0A1V2ZWM0"/>
<keyword evidence="3" id="KW-1185">Reference proteome</keyword>
<comment type="caution">
    <text evidence="2">The sequence shown here is derived from an EMBL/GenBank/DDBJ whole genome shotgun (WGS) entry which is preliminary data.</text>
</comment>
<proteinExistence type="predicted"/>
<dbReference type="CDD" id="cd07344">
    <property type="entry name" value="M48_yhfN_like"/>
    <property type="match status" value="1"/>
</dbReference>
<dbReference type="STRING" id="252474.B1A74_12025"/>
<accession>A0A1V2ZWM0</accession>
<dbReference type="PANTHER" id="PTHR30399">
    <property type="entry name" value="UNCHARACTERIZED PROTEIN YGJP"/>
    <property type="match status" value="1"/>
</dbReference>